<dbReference type="RefSeq" id="WP_221030777.1">
    <property type="nucleotide sequence ID" value="NZ_CP139781.1"/>
</dbReference>
<reference evidence="3 4" key="1">
    <citation type="submission" date="2021-08" db="EMBL/GenBank/DDBJ databases">
        <authorList>
            <person name="Zhang D."/>
            <person name="Zhang A."/>
            <person name="Wang L."/>
        </authorList>
    </citation>
    <scope>NUCLEOTIDE SEQUENCE [LARGE SCALE GENOMIC DNA]</scope>
    <source>
        <strain evidence="3 4">WL0086</strain>
    </source>
</reference>
<feature type="coiled-coil region" evidence="1">
    <location>
        <begin position="35"/>
        <end position="69"/>
    </location>
</feature>
<feature type="signal peptide" evidence="2">
    <location>
        <begin position="1"/>
        <end position="31"/>
    </location>
</feature>
<evidence type="ECO:0000256" key="2">
    <source>
        <dbReference type="SAM" id="SignalP"/>
    </source>
</evidence>
<evidence type="ECO:0000256" key="1">
    <source>
        <dbReference type="SAM" id="Coils"/>
    </source>
</evidence>
<dbReference type="InterPro" id="IPR010870">
    <property type="entry name" value="Porin_O/P"/>
</dbReference>
<name>A0ABZ1C6B1_9BACT</name>
<dbReference type="InterPro" id="IPR023614">
    <property type="entry name" value="Porin_dom_sf"/>
</dbReference>
<keyword evidence="1" id="KW-0175">Coiled coil</keyword>
<dbReference type="Gene3D" id="2.40.160.10">
    <property type="entry name" value="Porin"/>
    <property type="match status" value="1"/>
</dbReference>
<organism evidence="3 4">
    <name type="scientific">Actomonas aquatica</name>
    <dbReference type="NCBI Taxonomy" id="2866162"/>
    <lineage>
        <taxon>Bacteria</taxon>
        <taxon>Pseudomonadati</taxon>
        <taxon>Verrucomicrobiota</taxon>
        <taxon>Opitutia</taxon>
        <taxon>Opitutales</taxon>
        <taxon>Opitutaceae</taxon>
        <taxon>Actomonas</taxon>
    </lineage>
</organism>
<dbReference type="EMBL" id="CP139781">
    <property type="protein sequence ID" value="WRQ86942.1"/>
    <property type="molecule type" value="Genomic_DNA"/>
</dbReference>
<dbReference type="SUPFAM" id="SSF56935">
    <property type="entry name" value="Porins"/>
    <property type="match status" value="1"/>
</dbReference>
<reference evidence="3 4" key="2">
    <citation type="submission" date="2023-12" db="EMBL/GenBank/DDBJ databases">
        <title>Description of an unclassified Opitutus bacterium of Verrucomicrobiota.</title>
        <authorList>
            <person name="Zhang D.-F."/>
        </authorList>
    </citation>
    <scope>NUCLEOTIDE SEQUENCE [LARGE SCALE GENOMIC DNA]</scope>
    <source>
        <strain evidence="3 4">WL0086</strain>
    </source>
</reference>
<keyword evidence="4" id="KW-1185">Reference proteome</keyword>
<proteinExistence type="predicted"/>
<dbReference type="Pfam" id="PF07396">
    <property type="entry name" value="Porin_O_P"/>
    <property type="match status" value="1"/>
</dbReference>
<accession>A0ABZ1C6B1</accession>
<evidence type="ECO:0000313" key="4">
    <source>
        <dbReference type="Proteomes" id="UP000738431"/>
    </source>
</evidence>
<keyword evidence="2" id="KW-0732">Signal</keyword>
<gene>
    <name evidence="3" type="ORF">K1X11_019180</name>
</gene>
<sequence>MQMFYAKIATLRSTVLLLTCGMFCGLGHAVADTTETVADDRLDALERRLDALEAENATLRQRLGEVTAADAARPAPHSLLSSASKASRNLRVSGYAQIHAEFGGTPDARWNGTDDRIFIRRAIAALQGDLNNNMAFKLETELSSGSLGEKSGHTPRLTDAYLTWKVAEDFKLQVGQFKSPFGRAQLAANTKLPLVERPLVSDRLTVGRQVGVALNGAFSEDLPIDFTVGVFNGTGANASFTNNSNLMTAGRLVARPVRQENFGWEIAVNGFHYAPKTAGTDDRTGWGFDTALVTGPLLTEAEYLRSNYSGPNGTPDADGWWVATTWQAAKQWQGVVRYGTYDPAEGINNDDTRLWTVGLNYLLSGDDLKLSLNYVNGDSPSGQDDRILSRLQVKF</sequence>
<evidence type="ECO:0000313" key="3">
    <source>
        <dbReference type="EMBL" id="WRQ86942.1"/>
    </source>
</evidence>
<dbReference type="Proteomes" id="UP000738431">
    <property type="component" value="Chromosome"/>
</dbReference>
<protein>
    <submittedName>
        <fullName evidence="3">Porin</fullName>
    </submittedName>
</protein>
<feature type="chain" id="PRO_5046449113" evidence="2">
    <location>
        <begin position="32"/>
        <end position="395"/>
    </location>
</feature>